<dbReference type="EMBL" id="MK809273">
    <property type="protein sequence ID" value="QJD20823.1"/>
    <property type="molecule type" value="mRNA"/>
</dbReference>
<evidence type="ECO:0000256" key="1">
    <source>
        <dbReference type="ARBA" id="ARBA00001946"/>
    </source>
</evidence>
<feature type="domain" description="Terpene synthase metal-binding" evidence="5">
    <location>
        <begin position="305"/>
        <end position="543"/>
    </location>
</feature>
<dbReference type="AlphaFoldDB" id="A0A6M3RE32"/>
<dbReference type="SFLD" id="SFLDG01019">
    <property type="entry name" value="Terpene_Cyclase_Like_1_C_Termi"/>
    <property type="match status" value="1"/>
</dbReference>
<keyword evidence="3" id="KW-0460">Magnesium</keyword>
<evidence type="ECO:0000256" key="2">
    <source>
        <dbReference type="ARBA" id="ARBA00022723"/>
    </source>
</evidence>
<dbReference type="InterPro" id="IPR001906">
    <property type="entry name" value="Terpene_synth_N"/>
</dbReference>
<dbReference type="FunFam" id="1.10.600.10:FF:000007">
    <property type="entry name" value="Isoprene synthase, chloroplastic"/>
    <property type="match status" value="1"/>
</dbReference>
<dbReference type="SFLD" id="SFLDS00005">
    <property type="entry name" value="Isoprenoid_Synthase_Type_I"/>
    <property type="match status" value="1"/>
</dbReference>
<protein>
    <submittedName>
        <fullName evidence="6">Sesquiterpene synthase</fullName>
    </submittedName>
</protein>
<feature type="domain" description="Terpene synthase N-terminal" evidence="4">
    <location>
        <begin position="70"/>
        <end position="247"/>
    </location>
</feature>
<dbReference type="InterPro" id="IPR005630">
    <property type="entry name" value="Terpene_synthase_metal-bd"/>
</dbReference>
<comment type="cofactor">
    <cofactor evidence="1">
        <name>Mg(2+)</name>
        <dbReference type="ChEBI" id="CHEBI:18420"/>
    </cofactor>
</comment>
<reference evidence="6" key="1">
    <citation type="submission" date="2019-04" db="EMBL/GenBank/DDBJ databases">
        <title>Volatile terpene production in ripe kiwifruit.</title>
        <authorList>
            <person name="Zeng Y."/>
            <person name="Atkinson R.G."/>
        </authorList>
    </citation>
    <scope>NUCLEOTIDE SEQUENCE</scope>
</reference>
<dbReference type="SUPFAM" id="SSF48239">
    <property type="entry name" value="Terpenoid cyclases/Protein prenyltransferases"/>
    <property type="match status" value="1"/>
</dbReference>
<evidence type="ECO:0000313" key="6">
    <source>
        <dbReference type="EMBL" id="QJD20823.1"/>
    </source>
</evidence>
<dbReference type="InterPro" id="IPR008949">
    <property type="entry name" value="Isoprenoid_synthase_dom_sf"/>
</dbReference>
<dbReference type="SUPFAM" id="SSF48576">
    <property type="entry name" value="Terpenoid synthases"/>
    <property type="match status" value="1"/>
</dbReference>
<gene>
    <name evidence="6" type="primary">TPS1d</name>
</gene>
<proteinExistence type="evidence at transcript level"/>
<sequence length="605" mass="70401">MSLSVGFGIGIPSSLLASNATRFESQSYAQAKLPNHQRVHLCTFRCMITEPSKINDQKIKRRSAFYQPSIWDYNYVQSLNSKYTGDMYVKWAAMLKEDVKRMLDKVVDPLDGLGLIDDLQRLGVFYHFEDEISRILESTYNHINEGWNTNEDLQATSLKFRLLRQHGYTISEDVFKNFKDEIGNFKICLCEDVKGLLYLYEASYLSFEGERILEEARDFATKNLKKILNRKDMIDDEDFTILVSHALDVPTHWRMQRLEARWFIVMYERRPKLSPTLLLLAKLDFNMVQATHQEDLKHMSRWWNNTGLGQKLSFARDRLLENFLWTIGTDFKPQNSYLRKNLTIVAALITTIDDVYDVYGTLDELERFTNAVERWDLSEMEHLPAYMKICFHALFNSINEMGYDTLKEQGVHIIPYLQKMWADLCKSYLVEAKWYYSRYTPSFEEYMNNAWISISATVILAHAYVLCTNPISYEGLKYVEKYPNLIRCSATILRLANDLGTSTDEMKRGDIPKSIQCYMHETGVSEEDARKHMKYLIGEAWKKINEARVEDGSLFSRAFIGVTENGARMSQFMYQYGDGHGAQGPKTRDRVKSLLINPIPLEETA</sequence>
<dbReference type="PANTHER" id="PTHR31225:SF9">
    <property type="entry name" value="TERPENE SYNTHASE 10"/>
    <property type="match status" value="1"/>
</dbReference>
<name>A0A6M3RE32_ACTCH</name>
<evidence type="ECO:0000256" key="3">
    <source>
        <dbReference type="ARBA" id="ARBA00022842"/>
    </source>
</evidence>
<dbReference type="InterPro" id="IPR044814">
    <property type="entry name" value="Terpene_cyclase_plant_C1"/>
</dbReference>
<dbReference type="InterPro" id="IPR008930">
    <property type="entry name" value="Terpenoid_cyclase/PrenylTrfase"/>
</dbReference>
<dbReference type="SMR" id="A0A6M3RE32"/>
<evidence type="ECO:0000259" key="5">
    <source>
        <dbReference type="Pfam" id="PF03936"/>
    </source>
</evidence>
<dbReference type="InterPro" id="IPR050148">
    <property type="entry name" value="Terpene_synthase-like"/>
</dbReference>
<dbReference type="PANTHER" id="PTHR31225">
    <property type="entry name" value="OS04G0344100 PROTEIN-RELATED"/>
    <property type="match status" value="1"/>
</dbReference>
<evidence type="ECO:0000259" key="4">
    <source>
        <dbReference type="Pfam" id="PF01397"/>
    </source>
</evidence>
<dbReference type="InterPro" id="IPR034741">
    <property type="entry name" value="Terpene_cyclase-like_1_C"/>
</dbReference>
<dbReference type="GO" id="GO:0010333">
    <property type="term" value="F:terpene synthase activity"/>
    <property type="evidence" value="ECO:0007669"/>
    <property type="project" value="InterPro"/>
</dbReference>
<keyword evidence="2" id="KW-0479">Metal-binding</keyword>
<dbReference type="GO" id="GO:0016102">
    <property type="term" value="P:diterpenoid biosynthetic process"/>
    <property type="evidence" value="ECO:0007669"/>
    <property type="project" value="InterPro"/>
</dbReference>
<dbReference type="FunFam" id="1.50.10.130:FF:000001">
    <property type="entry name" value="Isoprene synthase, chloroplastic"/>
    <property type="match status" value="1"/>
</dbReference>
<dbReference type="Pfam" id="PF01397">
    <property type="entry name" value="Terpene_synth"/>
    <property type="match status" value="1"/>
</dbReference>
<dbReference type="Pfam" id="PF03936">
    <property type="entry name" value="Terpene_synth_C"/>
    <property type="match status" value="1"/>
</dbReference>
<organism evidence="6">
    <name type="scientific">Actinidia chinensis</name>
    <name type="common">Kiwi</name>
    <name type="synonym">Yangtao</name>
    <dbReference type="NCBI Taxonomy" id="3625"/>
    <lineage>
        <taxon>Eukaryota</taxon>
        <taxon>Viridiplantae</taxon>
        <taxon>Streptophyta</taxon>
        <taxon>Embryophyta</taxon>
        <taxon>Tracheophyta</taxon>
        <taxon>Spermatophyta</taxon>
        <taxon>Magnoliopsida</taxon>
        <taxon>eudicotyledons</taxon>
        <taxon>Gunneridae</taxon>
        <taxon>Pentapetalae</taxon>
        <taxon>asterids</taxon>
        <taxon>Ericales</taxon>
        <taxon>Actinidiaceae</taxon>
        <taxon>Actinidia</taxon>
    </lineage>
</organism>
<dbReference type="InterPro" id="IPR036965">
    <property type="entry name" value="Terpene_synth_N_sf"/>
</dbReference>
<dbReference type="Gene3D" id="1.50.10.130">
    <property type="entry name" value="Terpene synthase, N-terminal domain"/>
    <property type="match status" value="1"/>
</dbReference>
<dbReference type="GO" id="GO:0000287">
    <property type="term" value="F:magnesium ion binding"/>
    <property type="evidence" value="ECO:0007669"/>
    <property type="project" value="InterPro"/>
</dbReference>
<dbReference type="SFLD" id="SFLDG01014">
    <property type="entry name" value="Terpene_Cyclase_Like_1_N-term"/>
    <property type="match status" value="1"/>
</dbReference>
<accession>A0A6M3RE32</accession>
<dbReference type="Gene3D" id="1.10.600.10">
    <property type="entry name" value="Farnesyl Diphosphate Synthase"/>
    <property type="match status" value="1"/>
</dbReference>
<dbReference type="CDD" id="cd00684">
    <property type="entry name" value="Terpene_cyclase_plant_C1"/>
    <property type="match status" value="1"/>
</dbReference>